<evidence type="ECO:0000256" key="1">
    <source>
        <dbReference type="SAM" id="Phobius"/>
    </source>
</evidence>
<dbReference type="Proteomes" id="UP000316921">
    <property type="component" value="Chromosome"/>
</dbReference>
<dbReference type="EMBL" id="CP036287">
    <property type="protein sequence ID" value="QDU65628.1"/>
    <property type="molecule type" value="Genomic_DNA"/>
</dbReference>
<feature type="transmembrane region" description="Helical" evidence="1">
    <location>
        <begin position="16"/>
        <end position="36"/>
    </location>
</feature>
<feature type="transmembrane region" description="Helical" evidence="1">
    <location>
        <begin position="72"/>
        <end position="90"/>
    </location>
</feature>
<accession>A0A518BF67</accession>
<proteinExistence type="predicted"/>
<sequence length="221" mass="22761">MIYHDRELPVVLPRRGAVFTLEGLTMLAGALGGAFLESSVDRLVAGALALVLALPSLWIARRFAAMGSARRWRQGLVLGVAVCLGVGVAMGGPALAMLGVFASLLLGEAGAVAATAAPWPRELAGWRPVFVVSVRLFGVVSAAVSVGSSPFTGMAAGALAAVVVMLMALPWMFPAPDEVVVEGARVPARRGPCPRCGVPVDWPRTRAGSCSACGLVQRHPG</sequence>
<protein>
    <submittedName>
        <fullName evidence="2">Uncharacterized protein</fullName>
    </submittedName>
</protein>
<organism evidence="2 3">
    <name type="scientific">Engelhardtia mirabilis</name>
    <dbReference type="NCBI Taxonomy" id="2528011"/>
    <lineage>
        <taxon>Bacteria</taxon>
        <taxon>Pseudomonadati</taxon>
        <taxon>Planctomycetota</taxon>
        <taxon>Planctomycetia</taxon>
        <taxon>Planctomycetia incertae sedis</taxon>
        <taxon>Engelhardtia</taxon>
    </lineage>
</organism>
<keyword evidence="1" id="KW-0472">Membrane</keyword>
<evidence type="ECO:0000313" key="2">
    <source>
        <dbReference type="EMBL" id="QDU65628.1"/>
    </source>
</evidence>
<feature type="transmembrane region" description="Helical" evidence="1">
    <location>
        <begin position="42"/>
        <end position="60"/>
    </location>
</feature>
<gene>
    <name evidence="2" type="ORF">Pla133_06930</name>
</gene>
<feature type="transmembrane region" description="Helical" evidence="1">
    <location>
        <begin position="154"/>
        <end position="173"/>
    </location>
</feature>
<evidence type="ECO:0000313" key="3">
    <source>
        <dbReference type="Proteomes" id="UP000316921"/>
    </source>
</evidence>
<reference evidence="2 3" key="1">
    <citation type="submission" date="2019-02" db="EMBL/GenBank/DDBJ databases">
        <title>Deep-cultivation of Planctomycetes and their phenomic and genomic characterization uncovers novel biology.</title>
        <authorList>
            <person name="Wiegand S."/>
            <person name="Jogler M."/>
            <person name="Boedeker C."/>
            <person name="Pinto D."/>
            <person name="Vollmers J."/>
            <person name="Rivas-Marin E."/>
            <person name="Kohn T."/>
            <person name="Peeters S.H."/>
            <person name="Heuer A."/>
            <person name="Rast P."/>
            <person name="Oberbeckmann S."/>
            <person name="Bunk B."/>
            <person name="Jeske O."/>
            <person name="Meyerdierks A."/>
            <person name="Storesund J.E."/>
            <person name="Kallscheuer N."/>
            <person name="Luecker S."/>
            <person name="Lage O.M."/>
            <person name="Pohl T."/>
            <person name="Merkel B.J."/>
            <person name="Hornburger P."/>
            <person name="Mueller R.-W."/>
            <person name="Bruemmer F."/>
            <person name="Labrenz M."/>
            <person name="Spormann A.M."/>
            <person name="Op den Camp H."/>
            <person name="Overmann J."/>
            <person name="Amann R."/>
            <person name="Jetten M.S.M."/>
            <person name="Mascher T."/>
            <person name="Medema M.H."/>
            <person name="Devos D.P."/>
            <person name="Kaster A.-K."/>
            <person name="Ovreas L."/>
            <person name="Rohde M."/>
            <person name="Galperin M.Y."/>
            <person name="Jogler C."/>
        </authorList>
    </citation>
    <scope>NUCLEOTIDE SEQUENCE [LARGE SCALE GENOMIC DNA]</scope>
    <source>
        <strain evidence="2 3">Pla133</strain>
    </source>
</reference>
<dbReference type="RefSeq" id="WP_145062429.1">
    <property type="nucleotide sequence ID" value="NZ_CP036287.1"/>
</dbReference>
<keyword evidence="1" id="KW-1133">Transmembrane helix</keyword>
<name>A0A518BF67_9BACT</name>
<keyword evidence="3" id="KW-1185">Reference proteome</keyword>
<dbReference type="KEGG" id="pbap:Pla133_06930"/>
<dbReference type="AlphaFoldDB" id="A0A518BF67"/>
<keyword evidence="1" id="KW-0812">Transmembrane</keyword>
<feature type="transmembrane region" description="Helical" evidence="1">
    <location>
        <begin position="129"/>
        <end position="148"/>
    </location>
</feature>